<dbReference type="PANTHER" id="PTHR46268">
    <property type="entry name" value="STRESS RESPONSE PROTEIN NHAX"/>
    <property type="match status" value="1"/>
</dbReference>
<dbReference type="Proteomes" id="UP001174210">
    <property type="component" value="Unassembled WGS sequence"/>
</dbReference>
<dbReference type="InterPro" id="IPR006016">
    <property type="entry name" value="UspA"/>
</dbReference>
<dbReference type="PRINTS" id="PR01438">
    <property type="entry name" value="UNVRSLSTRESS"/>
</dbReference>
<name>A0ABT8IVI7_9MICO</name>
<dbReference type="InterPro" id="IPR006015">
    <property type="entry name" value="Universal_stress_UspA"/>
</dbReference>
<comment type="caution">
    <text evidence="3">The sequence shown here is derived from an EMBL/GenBank/DDBJ whole genome shotgun (WGS) entry which is preliminary data.</text>
</comment>
<feature type="domain" description="UspA" evidence="2">
    <location>
        <begin position="1"/>
        <end position="135"/>
    </location>
</feature>
<dbReference type="EMBL" id="JAROCB010000002">
    <property type="protein sequence ID" value="MDN4596805.1"/>
    <property type="molecule type" value="Genomic_DNA"/>
</dbReference>
<dbReference type="PANTHER" id="PTHR46268:SF6">
    <property type="entry name" value="UNIVERSAL STRESS PROTEIN UP12"/>
    <property type="match status" value="1"/>
</dbReference>
<sequence>MLERTVVCWNRTPAAEAALEWALRRSRDTGERVEVFDVIERALFEGDGAALERASTQEEQRLAERLDELSTTHPGAVEASALLVGDPLEVLSEQTQPDTLVVAGTSHRAGPRVRYGWSLGARLATAAAGPVAVVPVEAPSVAKARTGVVVGIDGSEIGRRALDFAAAEAAILQQPLTVVHCWREPLADEPLIVPDDDFVDSQQLVRQELLDEHVRIIREARPDLEVRSVLLRQHPIAGLRVQSEHAFMLVVGSRRLTGWKRTWLGSVSHGLLLDLAAPTVVVGPETA</sequence>
<dbReference type="SUPFAM" id="SSF52402">
    <property type="entry name" value="Adenine nucleotide alpha hydrolases-like"/>
    <property type="match status" value="2"/>
</dbReference>
<reference evidence="3" key="1">
    <citation type="submission" date="2023-03" db="EMBL/GenBank/DDBJ databases">
        <title>MT1 and MT2 Draft Genomes of Novel Species.</title>
        <authorList>
            <person name="Venkateswaran K."/>
        </authorList>
    </citation>
    <scope>NUCLEOTIDE SEQUENCE</scope>
    <source>
        <strain evidence="3">F6_8S_P_1A</strain>
    </source>
</reference>
<dbReference type="Pfam" id="PF00582">
    <property type="entry name" value="Usp"/>
    <property type="match status" value="2"/>
</dbReference>
<organism evidence="3 4">
    <name type="scientific">Leifsonia virtsii</name>
    <dbReference type="NCBI Taxonomy" id="3035915"/>
    <lineage>
        <taxon>Bacteria</taxon>
        <taxon>Bacillati</taxon>
        <taxon>Actinomycetota</taxon>
        <taxon>Actinomycetes</taxon>
        <taxon>Micrococcales</taxon>
        <taxon>Microbacteriaceae</taxon>
        <taxon>Leifsonia</taxon>
    </lineage>
</organism>
<dbReference type="Gene3D" id="3.40.50.620">
    <property type="entry name" value="HUPs"/>
    <property type="match status" value="2"/>
</dbReference>
<accession>A0ABT8IVI7</accession>
<comment type="similarity">
    <text evidence="1">Belongs to the universal stress protein A family.</text>
</comment>
<evidence type="ECO:0000313" key="4">
    <source>
        <dbReference type="Proteomes" id="UP001174210"/>
    </source>
</evidence>
<dbReference type="RefSeq" id="WP_301217176.1">
    <property type="nucleotide sequence ID" value="NZ_JAROCB010000002.1"/>
</dbReference>
<proteinExistence type="inferred from homology"/>
<protein>
    <submittedName>
        <fullName evidence="3">Universal stress protein</fullName>
    </submittedName>
</protein>
<evidence type="ECO:0000313" key="3">
    <source>
        <dbReference type="EMBL" id="MDN4596805.1"/>
    </source>
</evidence>
<keyword evidence="4" id="KW-1185">Reference proteome</keyword>
<dbReference type="InterPro" id="IPR014729">
    <property type="entry name" value="Rossmann-like_a/b/a_fold"/>
</dbReference>
<evidence type="ECO:0000259" key="2">
    <source>
        <dbReference type="Pfam" id="PF00582"/>
    </source>
</evidence>
<evidence type="ECO:0000256" key="1">
    <source>
        <dbReference type="ARBA" id="ARBA00008791"/>
    </source>
</evidence>
<gene>
    <name evidence="3" type="ORF">P5G59_06620</name>
</gene>
<feature type="domain" description="UspA" evidence="2">
    <location>
        <begin position="148"/>
        <end position="282"/>
    </location>
</feature>